<dbReference type="RefSeq" id="WP_014802679.1">
    <property type="nucleotide sequence ID" value="NC_018020.1"/>
</dbReference>
<dbReference type="OrthoDB" id="9781411at2"/>
<dbReference type="InterPro" id="IPR006153">
    <property type="entry name" value="Cation/H_exchanger_TM"/>
</dbReference>
<feature type="transmembrane region" description="Helical" evidence="8">
    <location>
        <begin position="203"/>
        <end position="224"/>
    </location>
</feature>
<dbReference type="GO" id="GO:0006813">
    <property type="term" value="P:potassium ion transport"/>
    <property type="evidence" value="ECO:0007669"/>
    <property type="project" value="InterPro"/>
</dbReference>
<sequence length="620" mass="67148">MRITLLLSVFLGAPLAVFASGDAHDPVHDLLMHIGLTILVATIVAYLGNLAKQPLILAYLAAGALIGPNFGFGLIKSEKDISTISELGLVLLLFMIGMEIDLKKIKASGKSLIVTGVTQFAICAGLGIMFFQLIGFALGGGKYDAFYLAIACGISSTAIVVKLLYGKFELDTLAGRFTLGTLVFQDIWAIVILGVQPNLADPQILQILLSFAKAGALVAVSMALSKYVLPTLFSRIAKIPEMTLLMSVGWCFAVCAAALAMGLSIEMGALIAGVSISTFPYNLDVVAKITTLRDFFVTIFFVSLGMKIPNPIAQASLVGIAFIAAMFVILTRFLSIYPVLFSLKNGNRVSILTSLNLSNISEFSLVIAALGLAAGHISADILSIIIFTFVITSIFAPYMIKYNQQLQPRVTRFFEMFGLRDKKKYVEPSEEELQKDVALLGFFKVASSFVTDAVETTGKNSLKDKIVVVDFNQTVHAKLKSLGIPAVYGDIGHIDTLHHVGLHHTKVAISTIPDTILVGTSNTKLIKQIEEIAPHAKIIVTAENPQTALKMYEDGADYVFLPRQLASSHLTPIVRDMLVIADEEDKSAAAKARRKKAQARLDKLREDAIAELKERHEIIN</sequence>
<feature type="transmembrane region" description="Helical" evidence="8">
    <location>
        <begin position="177"/>
        <end position="197"/>
    </location>
</feature>
<dbReference type="PATRIC" id="fig|869212.3.peg.1513"/>
<dbReference type="SUPFAM" id="SSF51735">
    <property type="entry name" value="NAD(P)-binding Rossmann-fold domains"/>
    <property type="match status" value="1"/>
</dbReference>
<dbReference type="InterPro" id="IPR038770">
    <property type="entry name" value="Na+/solute_symporter_sf"/>
</dbReference>
<evidence type="ECO:0000256" key="8">
    <source>
        <dbReference type="SAM" id="Phobius"/>
    </source>
</evidence>
<dbReference type="GO" id="GO:1902600">
    <property type="term" value="P:proton transmembrane transport"/>
    <property type="evidence" value="ECO:0007669"/>
    <property type="project" value="InterPro"/>
</dbReference>
<feature type="transmembrane region" description="Helical" evidence="8">
    <location>
        <begin position="81"/>
        <end position="100"/>
    </location>
</feature>
<evidence type="ECO:0000256" key="1">
    <source>
        <dbReference type="ARBA" id="ARBA00004141"/>
    </source>
</evidence>
<feature type="transmembrane region" description="Helical" evidence="8">
    <location>
        <begin position="30"/>
        <end position="48"/>
    </location>
</feature>
<dbReference type="EMBL" id="CP002959">
    <property type="protein sequence ID" value="AFM12168.1"/>
    <property type="molecule type" value="Genomic_DNA"/>
</dbReference>
<gene>
    <name evidence="12" type="ordered locus">Turpa_1520</name>
</gene>
<dbReference type="HOGENOM" id="CLU_005126_9_0_12"/>
<dbReference type="Pfam" id="PF02254">
    <property type="entry name" value="TrkA_N"/>
    <property type="match status" value="1"/>
</dbReference>
<evidence type="ECO:0000256" key="6">
    <source>
        <dbReference type="ARBA" id="ARBA00023136"/>
    </source>
</evidence>
<evidence type="ECO:0000256" key="2">
    <source>
        <dbReference type="ARBA" id="ARBA00005551"/>
    </source>
</evidence>
<feature type="transmembrane region" description="Helical" evidence="8">
    <location>
        <begin position="317"/>
        <end position="337"/>
    </location>
</feature>
<proteinExistence type="inferred from homology"/>
<feature type="transmembrane region" description="Helical" evidence="8">
    <location>
        <begin position="244"/>
        <end position="265"/>
    </location>
</feature>
<accession>I4B4G1</accession>
<feature type="transmembrane region" description="Helical" evidence="8">
    <location>
        <begin position="145"/>
        <end position="165"/>
    </location>
</feature>
<reference evidence="12 13" key="1">
    <citation type="submission" date="2012-06" db="EMBL/GenBank/DDBJ databases">
        <title>The complete chromosome of genome of Turneriella parva DSM 21527.</title>
        <authorList>
            <consortium name="US DOE Joint Genome Institute (JGI-PGF)"/>
            <person name="Lucas S."/>
            <person name="Han J."/>
            <person name="Lapidus A."/>
            <person name="Bruce D."/>
            <person name="Goodwin L."/>
            <person name="Pitluck S."/>
            <person name="Peters L."/>
            <person name="Kyrpides N."/>
            <person name="Mavromatis K."/>
            <person name="Ivanova N."/>
            <person name="Mikhailova N."/>
            <person name="Chertkov O."/>
            <person name="Detter J.C."/>
            <person name="Tapia R."/>
            <person name="Han C."/>
            <person name="Land M."/>
            <person name="Hauser L."/>
            <person name="Markowitz V."/>
            <person name="Cheng J.-F."/>
            <person name="Hugenholtz P."/>
            <person name="Woyke T."/>
            <person name="Wu D."/>
            <person name="Gronow S."/>
            <person name="Wellnitz S."/>
            <person name="Brambilla E."/>
            <person name="Klenk H.-P."/>
            <person name="Eisen J.A."/>
        </authorList>
    </citation>
    <scope>NUCLEOTIDE SEQUENCE [LARGE SCALE GENOMIC DNA]</scope>
    <source>
        <strain evidence="13">ATCC BAA-1111 / DSM 21527 / NCTC 11395 / H</strain>
    </source>
</reference>
<dbReference type="Proteomes" id="UP000006048">
    <property type="component" value="Chromosome"/>
</dbReference>
<feature type="transmembrane region" description="Helical" evidence="8">
    <location>
        <begin position="357"/>
        <end position="374"/>
    </location>
</feature>
<evidence type="ECO:0000256" key="7">
    <source>
        <dbReference type="SAM" id="Coils"/>
    </source>
</evidence>
<dbReference type="PANTHER" id="PTHR42751">
    <property type="entry name" value="SODIUM/HYDROGEN EXCHANGER FAMILY/TRKA DOMAIN PROTEIN"/>
    <property type="match status" value="1"/>
</dbReference>
<keyword evidence="4 8" id="KW-0812">Transmembrane</keyword>
<feature type="domain" description="RCK N-terminal" evidence="11">
    <location>
        <begin position="458"/>
        <end position="562"/>
    </location>
</feature>
<evidence type="ECO:0000256" key="4">
    <source>
        <dbReference type="ARBA" id="ARBA00022692"/>
    </source>
</evidence>
<evidence type="ECO:0000313" key="13">
    <source>
        <dbReference type="Proteomes" id="UP000006048"/>
    </source>
</evidence>
<feature type="transmembrane region" description="Helical" evidence="8">
    <location>
        <begin position="112"/>
        <end position="139"/>
    </location>
</feature>
<evidence type="ECO:0000313" key="12">
    <source>
        <dbReference type="EMBL" id="AFM12168.1"/>
    </source>
</evidence>
<dbReference type="Pfam" id="PF00999">
    <property type="entry name" value="Na_H_Exchanger"/>
    <property type="match status" value="1"/>
</dbReference>
<dbReference type="GO" id="GO:0015297">
    <property type="term" value="F:antiporter activity"/>
    <property type="evidence" value="ECO:0007669"/>
    <property type="project" value="InterPro"/>
</dbReference>
<dbReference type="Gene3D" id="1.20.1530.20">
    <property type="match status" value="1"/>
</dbReference>
<organism evidence="12 13">
    <name type="scientific">Turneriella parva (strain ATCC BAA-1111 / DSM 21527 / NCTC 11395 / H)</name>
    <name type="common">Leptospira parva</name>
    <dbReference type="NCBI Taxonomy" id="869212"/>
    <lineage>
        <taxon>Bacteria</taxon>
        <taxon>Pseudomonadati</taxon>
        <taxon>Spirochaetota</taxon>
        <taxon>Spirochaetia</taxon>
        <taxon>Leptospirales</taxon>
        <taxon>Leptospiraceae</taxon>
        <taxon>Turneriella</taxon>
    </lineage>
</organism>
<dbReference type="KEGG" id="tpx:Turpa_1520"/>
<name>I4B4G1_TURPD</name>
<keyword evidence="3" id="KW-0813">Transport</keyword>
<comment type="subcellular location">
    <subcellularLocation>
        <location evidence="1">Membrane</location>
        <topology evidence="1">Multi-pass membrane protein</topology>
    </subcellularLocation>
</comment>
<feature type="transmembrane region" description="Helical" evidence="8">
    <location>
        <begin position="381"/>
        <end position="400"/>
    </location>
</feature>
<dbReference type="Gene3D" id="3.40.50.720">
    <property type="entry name" value="NAD(P)-binding Rossmann-like Domain"/>
    <property type="match status" value="1"/>
</dbReference>
<keyword evidence="5 8" id="KW-1133">Transmembrane helix</keyword>
<evidence type="ECO:0000256" key="9">
    <source>
        <dbReference type="SAM" id="SignalP"/>
    </source>
</evidence>
<feature type="signal peptide" evidence="9">
    <location>
        <begin position="1"/>
        <end position="19"/>
    </location>
</feature>
<protein>
    <submittedName>
        <fullName evidence="12">Transporter, CPA2 family</fullName>
    </submittedName>
</protein>
<evidence type="ECO:0000256" key="3">
    <source>
        <dbReference type="ARBA" id="ARBA00022448"/>
    </source>
</evidence>
<dbReference type="InterPro" id="IPR036291">
    <property type="entry name" value="NAD(P)-bd_dom_sf"/>
</dbReference>
<dbReference type="InterPro" id="IPR003148">
    <property type="entry name" value="RCK_N"/>
</dbReference>
<dbReference type="AlphaFoldDB" id="I4B4G1"/>
<feature type="transmembrane region" description="Helical" evidence="8">
    <location>
        <begin position="55"/>
        <end position="75"/>
    </location>
</feature>
<keyword evidence="9" id="KW-0732">Signal</keyword>
<evidence type="ECO:0000259" key="10">
    <source>
        <dbReference type="Pfam" id="PF00999"/>
    </source>
</evidence>
<keyword evidence="6 8" id="KW-0472">Membrane</keyword>
<feature type="chain" id="PRO_5003686711" evidence="9">
    <location>
        <begin position="20"/>
        <end position="620"/>
    </location>
</feature>
<dbReference type="PANTHER" id="PTHR42751:SF3">
    <property type="entry name" value="SODIUM_GLUTAMATE SYMPORTER"/>
    <property type="match status" value="1"/>
</dbReference>
<evidence type="ECO:0000259" key="11">
    <source>
        <dbReference type="Pfam" id="PF02254"/>
    </source>
</evidence>
<feature type="domain" description="Cation/H+ exchanger transmembrane" evidence="10">
    <location>
        <begin position="38"/>
        <end position="400"/>
    </location>
</feature>
<comment type="similarity">
    <text evidence="2">Belongs to the monovalent cation:proton antiporter 2 (CPA2) transporter (TC 2.A.37) family.</text>
</comment>
<keyword evidence="7" id="KW-0175">Coiled coil</keyword>
<feature type="coiled-coil region" evidence="7">
    <location>
        <begin position="580"/>
        <end position="614"/>
    </location>
</feature>
<keyword evidence="13" id="KW-1185">Reference proteome</keyword>
<evidence type="ECO:0000256" key="5">
    <source>
        <dbReference type="ARBA" id="ARBA00022989"/>
    </source>
</evidence>
<dbReference type="GO" id="GO:0016020">
    <property type="term" value="C:membrane"/>
    <property type="evidence" value="ECO:0007669"/>
    <property type="project" value="UniProtKB-SubCell"/>
</dbReference>
<dbReference type="STRING" id="869212.Turpa_1520"/>